<dbReference type="AlphaFoldDB" id="A0DPV1"/>
<evidence type="ECO:0000313" key="6">
    <source>
        <dbReference type="Proteomes" id="UP000000600"/>
    </source>
</evidence>
<organism evidence="5 6">
    <name type="scientific">Paramecium tetraurelia</name>
    <dbReference type="NCBI Taxonomy" id="5888"/>
    <lineage>
        <taxon>Eukaryota</taxon>
        <taxon>Sar</taxon>
        <taxon>Alveolata</taxon>
        <taxon>Ciliophora</taxon>
        <taxon>Intramacronucleata</taxon>
        <taxon>Oligohymenophorea</taxon>
        <taxon>Peniculida</taxon>
        <taxon>Parameciidae</taxon>
        <taxon>Paramecium</taxon>
    </lineage>
</organism>
<proteinExistence type="predicted"/>
<accession>A0DPV1</accession>
<keyword evidence="6" id="KW-1185">Reference proteome</keyword>
<dbReference type="RefSeq" id="XP_001452465.1">
    <property type="nucleotide sequence ID" value="XM_001452428.1"/>
</dbReference>
<keyword evidence="3" id="KW-0472">Membrane</keyword>
<reference evidence="5 6" key="1">
    <citation type="journal article" date="2006" name="Nature">
        <title>Global trends of whole-genome duplications revealed by the ciliate Paramecium tetraurelia.</title>
        <authorList>
            <consortium name="Genoscope"/>
            <person name="Aury J.-M."/>
            <person name="Jaillon O."/>
            <person name="Duret L."/>
            <person name="Noel B."/>
            <person name="Jubin C."/>
            <person name="Porcel B.M."/>
            <person name="Segurens B."/>
            <person name="Daubin V."/>
            <person name="Anthouard V."/>
            <person name="Aiach N."/>
            <person name="Arnaiz O."/>
            <person name="Billaut A."/>
            <person name="Beisson J."/>
            <person name="Blanc I."/>
            <person name="Bouhouche K."/>
            <person name="Camara F."/>
            <person name="Duharcourt S."/>
            <person name="Guigo R."/>
            <person name="Gogendeau D."/>
            <person name="Katinka M."/>
            <person name="Keller A.-M."/>
            <person name="Kissmehl R."/>
            <person name="Klotz C."/>
            <person name="Koll F."/>
            <person name="Le Moue A."/>
            <person name="Lepere C."/>
            <person name="Malinsky S."/>
            <person name="Nowacki M."/>
            <person name="Nowak J.K."/>
            <person name="Plattner H."/>
            <person name="Poulain J."/>
            <person name="Ruiz F."/>
            <person name="Serrano V."/>
            <person name="Zagulski M."/>
            <person name="Dessen P."/>
            <person name="Betermier M."/>
            <person name="Weissenbach J."/>
            <person name="Scarpelli C."/>
            <person name="Schachter V."/>
            <person name="Sperling L."/>
            <person name="Meyer E."/>
            <person name="Cohen J."/>
            <person name="Wincker P."/>
        </authorList>
    </citation>
    <scope>NUCLEOTIDE SEQUENCE [LARGE SCALE GENOMIC DNA]</scope>
    <source>
        <strain evidence="5 6">Stock d4-2</strain>
    </source>
</reference>
<dbReference type="Proteomes" id="UP000000600">
    <property type="component" value="Unassembled WGS sequence"/>
</dbReference>
<evidence type="ECO:0000313" key="5">
    <source>
        <dbReference type="EMBL" id="CAK85068.1"/>
    </source>
</evidence>
<evidence type="ECO:0000256" key="4">
    <source>
        <dbReference type="SAM" id="SignalP"/>
    </source>
</evidence>
<dbReference type="GO" id="GO:0016020">
    <property type="term" value="C:membrane"/>
    <property type="evidence" value="ECO:0007669"/>
    <property type="project" value="UniProtKB-SubCell"/>
</dbReference>
<dbReference type="GeneID" id="5038250"/>
<dbReference type="InParanoid" id="A0DPV1"/>
<sequence>KQKGIYKILLILQFILSQNCQGGGVSEVLAKTIAAPIEKVKLKLFIDPNRITTSYTSNQIFRLQLGILDCFKRVFVYEGVLCLQRIGHSHRMLPYISYQLFYNSQVVLIPKKDQAGFNYKQLDSLLVDCHVVVLQEVLDYQLRIILISVEQDQQQISEREQMKENLKDW</sequence>
<keyword evidence="2" id="KW-0812">Transmembrane</keyword>
<name>A0DPV1_PARTE</name>
<feature type="non-terminal residue" evidence="5">
    <location>
        <position position="1"/>
    </location>
</feature>
<comment type="subcellular location">
    <subcellularLocation>
        <location evidence="1">Membrane</location>
        <topology evidence="1">Multi-pass membrane protein</topology>
    </subcellularLocation>
</comment>
<feature type="signal peptide" evidence="4">
    <location>
        <begin position="1"/>
        <end position="22"/>
    </location>
</feature>
<gene>
    <name evidence="5" type="ORF">GSPATT00039719001</name>
</gene>
<dbReference type="Pfam" id="PF00153">
    <property type="entry name" value="Mito_carr"/>
    <property type="match status" value="1"/>
</dbReference>
<keyword evidence="4" id="KW-0732">Signal</keyword>
<evidence type="ECO:0000256" key="2">
    <source>
        <dbReference type="ARBA" id="ARBA00022692"/>
    </source>
</evidence>
<evidence type="ECO:0000256" key="1">
    <source>
        <dbReference type="ARBA" id="ARBA00004141"/>
    </source>
</evidence>
<dbReference type="HOGENOM" id="CLU_1582789_0_0_1"/>
<evidence type="ECO:0000256" key="3">
    <source>
        <dbReference type="ARBA" id="ARBA00023136"/>
    </source>
</evidence>
<protein>
    <submittedName>
        <fullName evidence="5">Uncharacterized protein</fullName>
    </submittedName>
</protein>
<dbReference type="KEGG" id="ptm:GSPATT00039719001"/>
<dbReference type="InterPro" id="IPR018108">
    <property type="entry name" value="MCP_transmembrane"/>
</dbReference>
<dbReference type="STRING" id="5888.A0DPV1"/>
<dbReference type="EMBL" id="CT868538">
    <property type="protein sequence ID" value="CAK85068.1"/>
    <property type="molecule type" value="Genomic_DNA"/>
</dbReference>
<dbReference type="InterPro" id="IPR023395">
    <property type="entry name" value="MCP_dom_sf"/>
</dbReference>
<dbReference type="SUPFAM" id="SSF103506">
    <property type="entry name" value="Mitochondrial carrier"/>
    <property type="match status" value="1"/>
</dbReference>
<feature type="chain" id="PRO_5002624248" evidence="4">
    <location>
        <begin position="23"/>
        <end position="169"/>
    </location>
</feature>